<keyword evidence="7 11" id="KW-1133">Transmembrane helix</keyword>
<evidence type="ECO:0000313" key="14">
    <source>
        <dbReference type="Proteomes" id="UP000198822"/>
    </source>
</evidence>
<dbReference type="STRING" id="399736.SAMN04489720_1217"/>
<evidence type="ECO:0000256" key="6">
    <source>
        <dbReference type="ARBA" id="ARBA00022847"/>
    </source>
</evidence>
<evidence type="ECO:0000256" key="7">
    <source>
        <dbReference type="ARBA" id="ARBA00022989"/>
    </source>
</evidence>
<feature type="transmembrane region" description="Helical" evidence="11">
    <location>
        <begin position="342"/>
        <end position="361"/>
    </location>
</feature>
<feature type="transmembrane region" description="Helical" evidence="11">
    <location>
        <begin position="62"/>
        <end position="86"/>
    </location>
</feature>
<keyword evidence="4" id="KW-1003">Cell membrane</keyword>
<dbReference type="PANTHER" id="PTHR43045:SF1">
    <property type="entry name" value="SHIKIMATE TRANSPORTER"/>
    <property type="match status" value="1"/>
</dbReference>
<dbReference type="InterPro" id="IPR011701">
    <property type="entry name" value="MFS"/>
</dbReference>
<evidence type="ECO:0000256" key="4">
    <source>
        <dbReference type="ARBA" id="ARBA00022475"/>
    </source>
</evidence>
<dbReference type="PROSITE" id="PS00216">
    <property type="entry name" value="SUGAR_TRANSPORT_1"/>
    <property type="match status" value="1"/>
</dbReference>
<feature type="transmembrane region" description="Helical" evidence="11">
    <location>
        <begin position="284"/>
        <end position="305"/>
    </location>
</feature>
<protein>
    <recommendedName>
        <fullName evidence="10">Putative proline/betaine transporter</fullName>
    </recommendedName>
</protein>
<feature type="transmembrane region" description="Helical" evidence="11">
    <location>
        <begin position="39"/>
        <end position="56"/>
    </location>
</feature>
<evidence type="ECO:0000256" key="8">
    <source>
        <dbReference type="ARBA" id="ARBA00023136"/>
    </source>
</evidence>
<dbReference type="GO" id="GO:0005886">
    <property type="term" value="C:plasma membrane"/>
    <property type="evidence" value="ECO:0007669"/>
    <property type="project" value="UniProtKB-SubCell"/>
</dbReference>
<organism evidence="13 14">
    <name type="scientific">Agrococcus jejuensis</name>
    <dbReference type="NCBI Taxonomy" id="399736"/>
    <lineage>
        <taxon>Bacteria</taxon>
        <taxon>Bacillati</taxon>
        <taxon>Actinomycetota</taxon>
        <taxon>Actinomycetes</taxon>
        <taxon>Micrococcales</taxon>
        <taxon>Microbacteriaceae</taxon>
        <taxon>Agrococcus</taxon>
    </lineage>
</organism>
<keyword evidence="6" id="KW-0769">Symport</keyword>
<evidence type="ECO:0000259" key="12">
    <source>
        <dbReference type="PROSITE" id="PS50850"/>
    </source>
</evidence>
<comment type="subcellular location">
    <subcellularLocation>
        <location evidence="1">Cell membrane</location>
        <topology evidence="1">Multi-pass membrane protein</topology>
    </subcellularLocation>
</comment>
<keyword evidence="5 11" id="KW-0812">Transmembrane</keyword>
<proteinExistence type="inferred from homology"/>
<feature type="transmembrane region" description="Helical" evidence="11">
    <location>
        <begin position="317"/>
        <end position="336"/>
    </location>
</feature>
<evidence type="ECO:0000256" key="5">
    <source>
        <dbReference type="ARBA" id="ARBA00022692"/>
    </source>
</evidence>
<sequence length="449" mass="46951">MSATIDPSTMSDNPSGRGLSPRGVMVASVVGNTLEFYDFLVYGTIAALVFPVLFFPQGGDPAIGLLLSLSTFAVGFFARPVGAAVFGHLGDRIGRRRALMATLVIMGVATIVIGCLPVFGQVGVVAPILLVVMRLVQGFAVGGEWGGAVLMISESGHPRNAGRGTSFVQLGSPFGLLLANGAVLLTVTATTDEQFLEWGWRLPFIASAVLLVVGIYIRLRLEETPVFKQLEEAGKVAKVPVADVFRHQWRRLLLGMGATAVVFSGYYVFTIISVTYLGRIGADTSIVLTGLVVGSALSIPVILCTGRLSDRIGRRPLYWVGAIATAIWGFAFFPLLDTGSAPLIVMAVSIGILTWAIMYGVQGAFLPELFPQQLRYTGSSLAFQLTSALGGLVPVVCIALLTTFGTTVAIGAFVAVTALVSGVAAWLAPETAPAKVEARASSAQGGAAA</sequence>
<dbReference type="PANTHER" id="PTHR43045">
    <property type="entry name" value="SHIKIMATE TRANSPORTER"/>
    <property type="match status" value="1"/>
</dbReference>
<dbReference type="AlphaFoldDB" id="A0A1G8CAD1"/>
<dbReference type="InterPro" id="IPR020846">
    <property type="entry name" value="MFS_dom"/>
</dbReference>
<evidence type="ECO:0000256" key="11">
    <source>
        <dbReference type="SAM" id="Phobius"/>
    </source>
</evidence>
<feature type="transmembrane region" description="Helical" evidence="11">
    <location>
        <begin position="252"/>
        <end position="278"/>
    </location>
</feature>
<gene>
    <name evidence="13" type="ORF">SAMN04489720_1217</name>
</gene>
<dbReference type="PROSITE" id="PS50850">
    <property type="entry name" value="MFS"/>
    <property type="match status" value="1"/>
</dbReference>
<evidence type="ECO:0000256" key="9">
    <source>
        <dbReference type="ARBA" id="ARBA00037295"/>
    </source>
</evidence>
<feature type="domain" description="Major facilitator superfamily (MFS) profile" evidence="12">
    <location>
        <begin position="24"/>
        <end position="432"/>
    </location>
</feature>
<dbReference type="RefSeq" id="WP_092503356.1">
    <property type="nucleotide sequence ID" value="NZ_LT629695.1"/>
</dbReference>
<dbReference type="SUPFAM" id="SSF103473">
    <property type="entry name" value="MFS general substrate transporter"/>
    <property type="match status" value="1"/>
</dbReference>
<feature type="transmembrane region" description="Helical" evidence="11">
    <location>
        <begin position="98"/>
        <end position="119"/>
    </location>
</feature>
<evidence type="ECO:0000256" key="1">
    <source>
        <dbReference type="ARBA" id="ARBA00004651"/>
    </source>
</evidence>
<reference evidence="14" key="1">
    <citation type="submission" date="2016-10" db="EMBL/GenBank/DDBJ databases">
        <authorList>
            <person name="Varghese N."/>
            <person name="Submissions S."/>
        </authorList>
    </citation>
    <scope>NUCLEOTIDE SEQUENCE [LARGE SCALE GENOMIC DNA]</scope>
    <source>
        <strain evidence="14">DSM 22002</strain>
    </source>
</reference>
<name>A0A1G8CAD1_9MICO</name>
<feature type="transmembrane region" description="Helical" evidence="11">
    <location>
        <begin position="381"/>
        <end position="402"/>
    </location>
</feature>
<dbReference type="Gene3D" id="1.20.1250.20">
    <property type="entry name" value="MFS general substrate transporter like domains"/>
    <property type="match status" value="1"/>
</dbReference>
<feature type="transmembrane region" description="Helical" evidence="11">
    <location>
        <begin position="200"/>
        <end position="219"/>
    </location>
</feature>
<keyword evidence="14" id="KW-1185">Reference proteome</keyword>
<dbReference type="OrthoDB" id="8953821at2"/>
<dbReference type="FunFam" id="1.20.1250.20:FF:000001">
    <property type="entry name" value="Dicarboxylate MFS transporter"/>
    <property type="match status" value="1"/>
</dbReference>
<evidence type="ECO:0000256" key="10">
    <source>
        <dbReference type="ARBA" id="ARBA00039918"/>
    </source>
</evidence>
<dbReference type="InterPro" id="IPR005829">
    <property type="entry name" value="Sugar_transporter_CS"/>
</dbReference>
<keyword evidence="3" id="KW-0813">Transport</keyword>
<dbReference type="InterPro" id="IPR036259">
    <property type="entry name" value="MFS_trans_sf"/>
</dbReference>
<evidence type="ECO:0000313" key="13">
    <source>
        <dbReference type="EMBL" id="SDH42335.1"/>
    </source>
</evidence>
<dbReference type="Pfam" id="PF07690">
    <property type="entry name" value="MFS_1"/>
    <property type="match status" value="1"/>
</dbReference>
<accession>A0A1G8CAD1</accession>
<feature type="transmembrane region" description="Helical" evidence="11">
    <location>
        <begin position="408"/>
        <end position="429"/>
    </location>
</feature>
<dbReference type="CDD" id="cd17369">
    <property type="entry name" value="MFS_ShiA_like"/>
    <property type="match status" value="1"/>
</dbReference>
<keyword evidence="8 11" id="KW-0472">Membrane</keyword>
<dbReference type="GO" id="GO:0015293">
    <property type="term" value="F:symporter activity"/>
    <property type="evidence" value="ECO:0007669"/>
    <property type="project" value="UniProtKB-KW"/>
</dbReference>
<feature type="transmembrane region" description="Helical" evidence="11">
    <location>
        <begin position="167"/>
        <end position="188"/>
    </location>
</feature>
<comment type="similarity">
    <text evidence="2">Belongs to the major facilitator superfamily. Metabolite:H+ Symporter (MHS) family (TC 2.A.1.6) family.</text>
</comment>
<evidence type="ECO:0000256" key="2">
    <source>
        <dbReference type="ARBA" id="ARBA00008240"/>
    </source>
</evidence>
<comment type="function">
    <text evidence="9">May be a proton symporter involved in the uptake of osmolytes such as proline and glycine betaine.</text>
</comment>
<feature type="transmembrane region" description="Helical" evidence="11">
    <location>
        <begin position="125"/>
        <end position="146"/>
    </location>
</feature>
<dbReference type="Proteomes" id="UP000198822">
    <property type="component" value="Chromosome I"/>
</dbReference>
<evidence type="ECO:0000256" key="3">
    <source>
        <dbReference type="ARBA" id="ARBA00022448"/>
    </source>
</evidence>
<dbReference type="EMBL" id="LT629695">
    <property type="protein sequence ID" value="SDH42335.1"/>
    <property type="molecule type" value="Genomic_DNA"/>
</dbReference>